<feature type="region of interest" description="Disordered" evidence="7">
    <location>
        <begin position="304"/>
        <end position="323"/>
    </location>
</feature>
<dbReference type="GO" id="GO:0000027">
    <property type="term" value="P:ribosomal large subunit assembly"/>
    <property type="evidence" value="ECO:0007669"/>
    <property type="project" value="TreeGrafter"/>
</dbReference>
<dbReference type="GO" id="GO:0006364">
    <property type="term" value="P:rRNA processing"/>
    <property type="evidence" value="ECO:0007669"/>
    <property type="project" value="InterPro"/>
</dbReference>
<dbReference type="OMA" id="MEGNEDP"/>
<sequence>MGRKRVRVAAQVSKKAKKAKTNAVQKIEEVEEVPPLTRFQSESEDSEEVDRSDMGGSPAKENDKPKNVAKAKVSWTNKQRVLIFGCRGIGFRDRHLMDDLRTLMPHSRTDSKMQRKDTLFVVNEIAEMKNCNKCLLFEGRKGRKDLYLWASNIARGPSAKFLVENVHTMAELKMTGNCLKSSRPLLSFDKNFDAHPHLAVLRELFTQIFSVPNHHPKSQPFFDHVYTFTVVDDKIWFRNYQILTEEDGSLAEIGPRFVLNPIKVFESSFCGQTLWENPKYVTPTAHRSMMKRMKAGKYRDNVQTKAAYEASRPTESTYDLDPTDAVFANDEKADEEQRKMSDQRVPLKQRKRNKKKEVDEETAKATMEGNEDPADNDGEDALAPENNVVDLDVDDEEEDVTIID</sequence>
<dbReference type="OrthoDB" id="1638493at2759"/>
<evidence type="ECO:0000256" key="7">
    <source>
        <dbReference type="SAM" id="MobiDB-lite"/>
    </source>
</evidence>
<comment type="caution">
    <text evidence="9">The sequence shown here is derived from an EMBL/GenBank/DDBJ whole genome shotgun (WGS) entry which is preliminary data.</text>
</comment>
<dbReference type="PANTHER" id="PTHR13634:SF0">
    <property type="entry name" value="RIBOSOME BIOGENESIS PROTEIN BRX1 HOMOLOG"/>
    <property type="match status" value="1"/>
</dbReference>
<dbReference type="GO" id="GO:0005730">
    <property type="term" value="C:nucleolus"/>
    <property type="evidence" value="ECO:0007669"/>
    <property type="project" value="UniProtKB-SubCell"/>
</dbReference>
<dbReference type="PROSITE" id="PS50833">
    <property type="entry name" value="BRIX"/>
    <property type="match status" value="1"/>
</dbReference>
<evidence type="ECO:0000256" key="1">
    <source>
        <dbReference type="ARBA" id="ARBA00003439"/>
    </source>
</evidence>
<name>A0A553P7G3_TIGCA</name>
<dbReference type="SMART" id="SM00879">
    <property type="entry name" value="Brix"/>
    <property type="match status" value="1"/>
</dbReference>
<comment type="subcellular location">
    <subcellularLocation>
        <location evidence="2">Nucleus</location>
        <location evidence="2">Nucleolus</location>
    </subcellularLocation>
</comment>
<keyword evidence="6" id="KW-0539">Nucleus</keyword>
<feature type="region of interest" description="Disordered" evidence="7">
    <location>
        <begin position="330"/>
        <end position="404"/>
    </location>
</feature>
<accession>A0A553P7G3</accession>
<dbReference type="STRING" id="6832.A0A553P7G3"/>
<dbReference type="Proteomes" id="UP000318571">
    <property type="component" value="Chromosome 3"/>
</dbReference>
<comment type="function">
    <text evidence="1">Required for biogenesis of the 60S ribosomal subunit.</text>
</comment>
<evidence type="ECO:0000259" key="8">
    <source>
        <dbReference type="PROSITE" id="PS50833"/>
    </source>
</evidence>
<feature type="region of interest" description="Disordered" evidence="7">
    <location>
        <begin position="1"/>
        <end position="71"/>
    </location>
</feature>
<evidence type="ECO:0000256" key="6">
    <source>
        <dbReference type="ARBA" id="ARBA00023242"/>
    </source>
</evidence>
<keyword evidence="5" id="KW-0690">Ribosome biogenesis</keyword>
<dbReference type="InterPro" id="IPR007109">
    <property type="entry name" value="Brix"/>
</dbReference>
<reference evidence="9 10" key="1">
    <citation type="journal article" date="2018" name="Nat. Ecol. Evol.">
        <title>Genomic signatures of mitonuclear coevolution across populations of Tigriopus californicus.</title>
        <authorList>
            <person name="Barreto F.S."/>
            <person name="Watson E.T."/>
            <person name="Lima T.G."/>
            <person name="Willett C.S."/>
            <person name="Edmands S."/>
            <person name="Li W."/>
            <person name="Burton R.S."/>
        </authorList>
    </citation>
    <scope>NUCLEOTIDE SEQUENCE [LARGE SCALE GENOMIC DNA]</scope>
    <source>
        <strain evidence="9 10">San Diego</strain>
    </source>
</reference>
<dbReference type="InterPro" id="IPR026532">
    <property type="entry name" value="BRX1"/>
</dbReference>
<evidence type="ECO:0000313" key="10">
    <source>
        <dbReference type="Proteomes" id="UP000318571"/>
    </source>
</evidence>
<evidence type="ECO:0000256" key="5">
    <source>
        <dbReference type="ARBA" id="ARBA00022517"/>
    </source>
</evidence>
<feature type="domain" description="Brix" evidence="8">
    <location>
        <begin position="79"/>
        <end position="270"/>
    </location>
</feature>
<dbReference type="EMBL" id="VCGU01000007">
    <property type="protein sequence ID" value="TRY73613.1"/>
    <property type="molecule type" value="Genomic_DNA"/>
</dbReference>
<gene>
    <name evidence="9" type="ORF">TCAL_01865</name>
</gene>
<protein>
    <recommendedName>
        <fullName evidence="4">Ribosome biogenesis protein BRX1 homolog</fullName>
    </recommendedName>
</protein>
<evidence type="ECO:0000256" key="2">
    <source>
        <dbReference type="ARBA" id="ARBA00004604"/>
    </source>
</evidence>
<evidence type="ECO:0000256" key="4">
    <source>
        <dbReference type="ARBA" id="ARBA00020522"/>
    </source>
</evidence>
<dbReference type="AlphaFoldDB" id="A0A553P7G3"/>
<feature type="compositionally biased region" description="Acidic residues" evidence="7">
    <location>
        <begin position="369"/>
        <end position="382"/>
    </location>
</feature>
<evidence type="ECO:0000313" key="9">
    <source>
        <dbReference type="EMBL" id="TRY73613.1"/>
    </source>
</evidence>
<comment type="similarity">
    <text evidence="3">Belongs to the BRX1 family.</text>
</comment>
<keyword evidence="10" id="KW-1185">Reference proteome</keyword>
<dbReference type="SUPFAM" id="SSF52954">
    <property type="entry name" value="Class II aaRS ABD-related"/>
    <property type="match status" value="1"/>
</dbReference>
<dbReference type="Pfam" id="PF04427">
    <property type="entry name" value="Brix"/>
    <property type="match status" value="1"/>
</dbReference>
<feature type="compositionally biased region" description="Basic and acidic residues" evidence="7">
    <location>
        <begin position="330"/>
        <end position="342"/>
    </location>
</feature>
<feature type="compositionally biased region" description="Acidic residues" evidence="7">
    <location>
        <begin position="391"/>
        <end position="404"/>
    </location>
</feature>
<evidence type="ECO:0000256" key="3">
    <source>
        <dbReference type="ARBA" id="ARBA00006369"/>
    </source>
</evidence>
<organism evidence="9 10">
    <name type="scientific">Tigriopus californicus</name>
    <name type="common">Marine copepod</name>
    <dbReference type="NCBI Taxonomy" id="6832"/>
    <lineage>
        <taxon>Eukaryota</taxon>
        <taxon>Metazoa</taxon>
        <taxon>Ecdysozoa</taxon>
        <taxon>Arthropoda</taxon>
        <taxon>Crustacea</taxon>
        <taxon>Multicrustacea</taxon>
        <taxon>Hexanauplia</taxon>
        <taxon>Copepoda</taxon>
        <taxon>Harpacticoida</taxon>
        <taxon>Harpacticidae</taxon>
        <taxon>Tigriopus</taxon>
    </lineage>
</organism>
<dbReference type="PANTHER" id="PTHR13634">
    <property type="entry name" value="RIBOSOME BIOGENESIS PROTEIN BRIX"/>
    <property type="match status" value="1"/>
</dbReference>
<proteinExistence type="inferred from homology"/>
<dbReference type="GO" id="GO:0019843">
    <property type="term" value="F:rRNA binding"/>
    <property type="evidence" value="ECO:0007669"/>
    <property type="project" value="InterPro"/>
</dbReference>